<dbReference type="Proteomes" id="UP000076858">
    <property type="component" value="Unassembled WGS sequence"/>
</dbReference>
<sequence>MQYPVCLEGWIERERTLRQTQIPRKGRNCAKETSVQQPRTTLISSIVHIFNAR</sequence>
<dbReference type="EMBL" id="LRGB01001005">
    <property type="protein sequence ID" value="KZS14124.1"/>
    <property type="molecule type" value="Genomic_DNA"/>
</dbReference>
<accession>A0A164XE00</accession>
<evidence type="ECO:0000313" key="1">
    <source>
        <dbReference type="EMBL" id="KZS14124.1"/>
    </source>
</evidence>
<dbReference type="AlphaFoldDB" id="A0A164XE00"/>
<comment type="caution">
    <text evidence="1">The sequence shown here is derived from an EMBL/GenBank/DDBJ whole genome shotgun (WGS) entry which is preliminary data.</text>
</comment>
<gene>
    <name evidence="1" type="ORF">APZ42_020775</name>
</gene>
<reference evidence="1 2" key="1">
    <citation type="submission" date="2016-03" db="EMBL/GenBank/DDBJ databases">
        <title>EvidentialGene: Evidence-directed Construction of Genes on Genomes.</title>
        <authorList>
            <person name="Gilbert D.G."/>
            <person name="Choi J.-H."/>
            <person name="Mockaitis K."/>
            <person name="Colbourne J."/>
            <person name="Pfrender M."/>
        </authorList>
    </citation>
    <scope>NUCLEOTIDE SEQUENCE [LARGE SCALE GENOMIC DNA]</scope>
    <source>
        <strain evidence="1 2">Xinb3</strain>
        <tissue evidence="1">Complete organism</tissue>
    </source>
</reference>
<organism evidence="1 2">
    <name type="scientific">Daphnia magna</name>
    <dbReference type="NCBI Taxonomy" id="35525"/>
    <lineage>
        <taxon>Eukaryota</taxon>
        <taxon>Metazoa</taxon>
        <taxon>Ecdysozoa</taxon>
        <taxon>Arthropoda</taxon>
        <taxon>Crustacea</taxon>
        <taxon>Branchiopoda</taxon>
        <taxon>Diplostraca</taxon>
        <taxon>Cladocera</taxon>
        <taxon>Anomopoda</taxon>
        <taxon>Daphniidae</taxon>
        <taxon>Daphnia</taxon>
    </lineage>
</organism>
<evidence type="ECO:0000313" key="2">
    <source>
        <dbReference type="Proteomes" id="UP000076858"/>
    </source>
</evidence>
<protein>
    <submittedName>
        <fullName evidence="1">Uncharacterized protein</fullName>
    </submittedName>
</protein>
<proteinExistence type="predicted"/>
<keyword evidence="2" id="KW-1185">Reference proteome</keyword>
<name>A0A164XE00_9CRUS</name>